<proteinExistence type="predicted"/>
<evidence type="ECO:0000313" key="4">
    <source>
        <dbReference type="Proteomes" id="UP000321947"/>
    </source>
</evidence>
<evidence type="ECO:0000313" key="1">
    <source>
        <dbReference type="EMBL" id="KAA0045228.1"/>
    </source>
</evidence>
<evidence type="ECO:0000313" key="2">
    <source>
        <dbReference type="EMBL" id="TYK19256.1"/>
    </source>
</evidence>
<dbReference type="Proteomes" id="UP000321947">
    <property type="component" value="Unassembled WGS sequence"/>
</dbReference>
<protein>
    <submittedName>
        <fullName evidence="2">Uncharacterized protein</fullName>
    </submittedName>
</protein>
<dbReference type="EMBL" id="SSTD01007051">
    <property type="protein sequence ID" value="TYK19256.1"/>
    <property type="molecule type" value="Genomic_DNA"/>
</dbReference>
<sequence length="93" mass="10223">MVITLQETGVLPTHENVKENKKYVGKEYANVFHDVGRTESGEAFLTSYQDGVGMPLPTPSHASIIVASREAFPTNLILMQRTTSVMPLPTFVS</sequence>
<dbReference type="EMBL" id="SSTE01014747">
    <property type="protein sequence ID" value="KAA0045228.1"/>
    <property type="molecule type" value="Genomic_DNA"/>
</dbReference>
<gene>
    <name evidence="2" type="ORF">E5676_scaffold1493G00620</name>
    <name evidence="1" type="ORF">E6C27_scaffold30G002410</name>
</gene>
<accession>A0A5D3D6R9</accession>
<dbReference type="Proteomes" id="UP000321393">
    <property type="component" value="Unassembled WGS sequence"/>
</dbReference>
<dbReference type="AlphaFoldDB" id="A0A5D3D6R9"/>
<organism evidence="2 4">
    <name type="scientific">Cucumis melo var. makuwa</name>
    <name type="common">Oriental melon</name>
    <dbReference type="NCBI Taxonomy" id="1194695"/>
    <lineage>
        <taxon>Eukaryota</taxon>
        <taxon>Viridiplantae</taxon>
        <taxon>Streptophyta</taxon>
        <taxon>Embryophyta</taxon>
        <taxon>Tracheophyta</taxon>
        <taxon>Spermatophyta</taxon>
        <taxon>Magnoliopsida</taxon>
        <taxon>eudicotyledons</taxon>
        <taxon>Gunneridae</taxon>
        <taxon>Pentapetalae</taxon>
        <taxon>rosids</taxon>
        <taxon>fabids</taxon>
        <taxon>Cucurbitales</taxon>
        <taxon>Cucurbitaceae</taxon>
        <taxon>Benincaseae</taxon>
        <taxon>Cucumis</taxon>
    </lineage>
</organism>
<evidence type="ECO:0000313" key="3">
    <source>
        <dbReference type="Proteomes" id="UP000321393"/>
    </source>
</evidence>
<reference evidence="3 4" key="1">
    <citation type="submission" date="2019-08" db="EMBL/GenBank/DDBJ databases">
        <title>Draft genome sequences of two oriental melons (Cucumis melo L. var makuwa).</title>
        <authorList>
            <person name="Kwon S.-Y."/>
        </authorList>
    </citation>
    <scope>NUCLEOTIDE SEQUENCE [LARGE SCALE GENOMIC DNA]</scope>
    <source>
        <strain evidence="4">cv. Chang Bougi</strain>
        <strain evidence="3">cv. SW 3</strain>
        <tissue evidence="2">Leaf</tissue>
    </source>
</reference>
<name>A0A5D3D6R9_CUCMM</name>
<comment type="caution">
    <text evidence="2">The sequence shown here is derived from an EMBL/GenBank/DDBJ whole genome shotgun (WGS) entry which is preliminary data.</text>
</comment>